<dbReference type="EMBL" id="APVH01000042">
    <property type="protein sequence ID" value="EPX77962.1"/>
    <property type="molecule type" value="Genomic_DNA"/>
</dbReference>
<feature type="domain" description="GntR C-terminal" evidence="4">
    <location>
        <begin position="2"/>
        <end position="67"/>
    </location>
</feature>
<reference evidence="6" key="1">
    <citation type="journal article" date="2014" name="Stand. Genomic Sci.">
        <title>Genome sequence of the exopolysaccharide-producing Salipiger mucosus type strain (DSM 16094(T)), a moderately halophilic member of the Roseobacter clade.</title>
        <authorList>
            <person name="Riedel T."/>
            <person name="Spring S."/>
            <person name="Fiebig A."/>
            <person name="Petersen J."/>
            <person name="Kyrpides N.C."/>
            <person name="Goker M."/>
            <person name="Klenk H.P."/>
        </authorList>
    </citation>
    <scope>NUCLEOTIDE SEQUENCE [LARGE SCALE GENOMIC DNA]</scope>
    <source>
        <strain evidence="6">DSM 16094</strain>
    </source>
</reference>
<keyword evidence="6" id="KW-1185">Reference proteome</keyword>
<comment type="caution">
    <text evidence="5">The sequence shown here is derived from an EMBL/GenBank/DDBJ whole genome shotgun (WGS) entry which is preliminary data.</text>
</comment>
<keyword evidence="3" id="KW-0804">Transcription</keyword>
<organism evidence="5 6">
    <name type="scientific">Salipiger mucosus DSM 16094</name>
    <dbReference type="NCBI Taxonomy" id="1123237"/>
    <lineage>
        <taxon>Bacteria</taxon>
        <taxon>Pseudomonadati</taxon>
        <taxon>Pseudomonadota</taxon>
        <taxon>Alphaproteobacteria</taxon>
        <taxon>Rhodobacterales</taxon>
        <taxon>Roseobacteraceae</taxon>
        <taxon>Salipiger</taxon>
    </lineage>
</organism>
<dbReference type="GO" id="GO:0003677">
    <property type="term" value="F:DNA binding"/>
    <property type="evidence" value="ECO:0007669"/>
    <property type="project" value="UniProtKB-KW"/>
</dbReference>
<keyword evidence="1" id="KW-0805">Transcription regulation</keyword>
<dbReference type="Gene3D" id="1.20.120.530">
    <property type="entry name" value="GntR ligand-binding domain-like"/>
    <property type="match status" value="1"/>
</dbReference>
<dbReference type="Pfam" id="PF07729">
    <property type="entry name" value="FCD"/>
    <property type="match status" value="1"/>
</dbReference>
<accession>S9QDG0</accession>
<evidence type="ECO:0000256" key="2">
    <source>
        <dbReference type="ARBA" id="ARBA00023125"/>
    </source>
</evidence>
<evidence type="ECO:0000313" key="5">
    <source>
        <dbReference type="EMBL" id="EPX77962.1"/>
    </source>
</evidence>
<evidence type="ECO:0000256" key="1">
    <source>
        <dbReference type="ARBA" id="ARBA00023015"/>
    </source>
</evidence>
<dbReference type="InterPro" id="IPR011711">
    <property type="entry name" value="GntR_C"/>
</dbReference>
<evidence type="ECO:0000313" key="6">
    <source>
        <dbReference type="Proteomes" id="UP000015347"/>
    </source>
</evidence>
<dbReference type="STRING" id="1123237.Salmuc_03284"/>
<evidence type="ECO:0000259" key="4">
    <source>
        <dbReference type="Pfam" id="PF07729"/>
    </source>
</evidence>
<protein>
    <recommendedName>
        <fullName evidence="4">GntR C-terminal domain-containing protein</fullName>
    </recommendedName>
</protein>
<dbReference type="AlphaFoldDB" id="S9QDG0"/>
<gene>
    <name evidence="5" type="ORF">Salmuc_03284</name>
</gene>
<dbReference type="HOGENOM" id="CLU_2587697_0_0_5"/>
<name>S9QDG0_9RHOB</name>
<dbReference type="Proteomes" id="UP000015347">
    <property type="component" value="Unassembled WGS sequence"/>
</dbReference>
<sequence length="80" mass="8967">MTENDYFIDLFSYLSASLRLAIELGLQAAPAREDDRPEALAEHEAIAAAIEANDSEGAAARMREHLHRSNRRLIEQLTTE</sequence>
<keyword evidence="2" id="KW-0238">DNA-binding</keyword>
<dbReference type="SUPFAM" id="SSF48008">
    <property type="entry name" value="GntR ligand-binding domain-like"/>
    <property type="match status" value="1"/>
</dbReference>
<evidence type="ECO:0000256" key="3">
    <source>
        <dbReference type="ARBA" id="ARBA00023163"/>
    </source>
</evidence>
<proteinExistence type="predicted"/>
<dbReference type="InterPro" id="IPR008920">
    <property type="entry name" value="TF_FadR/GntR_C"/>
</dbReference>